<gene>
    <name evidence="1" type="ORF">HQ603_08960</name>
</gene>
<organism evidence="1 2">
    <name type="scientific">Rhodococcoides corynebacterioides</name>
    <dbReference type="NCBI Taxonomy" id="53972"/>
    <lineage>
        <taxon>Bacteria</taxon>
        <taxon>Bacillati</taxon>
        <taxon>Actinomycetota</taxon>
        <taxon>Actinomycetes</taxon>
        <taxon>Mycobacteriales</taxon>
        <taxon>Nocardiaceae</taxon>
        <taxon>Rhodococcoides</taxon>
    </lineage>
</organism>
<accession>A0ABS7P390</accession>
<dbReference type="Proteomes" id="UP000825228">
    <property type="component" value="Unassembled WGS sequence"/>
</dbReference>
<protein>
    <recommendedName>
        <fullName evidence="3">Asp23/Gls24 family envelope stress response protein</fullName>
    </recommendedName>
</protein>
<dbReference type="EMBL" id="JABUBU010000005">
    <property type="protein sequence ID" value="MBY6366882.1"/>
    <property type="molecule type" value="Genomic_DNA"/>
</dbReference>
<evidence type="ECO:0000313" key="2">
    <source>
        <dbReference type="Proteomes" id="UP000825228"/>
    </source>
</evidence>
<evidence type="ECO:0000313" key="1">
    <source>
        <dbReference type="EMBL" id="MBY6366882.1"/>
    </source>
</evidence>
<dbReference type="RefSeq" id="WP_222684203.1">
    <property type="nucleotide sequence ID" value="NZ_JABUBT010000034.1"/>
</dbReference>
<sequence>MTRSGGPADRAADAVRRRGDRPSRWIDVTDRAISRVRGVGVRAWPLDSVFPTAAGADTLRITDVVVRTALVRALIAAGTEVVALELYTEGHRCCGTRVTVRRPVHRRTVDVAATTLSAILGAPSAAYDVDVVTAVD</sequence>
<comment type="caution">
    <text evidence="1">The sequence shown here is derived from an EMBL/GenBank/DDBJ whole genome shotgun (WGS) entry which is preliminary data.</text>
</comment>
<evidence type="ECO:0008006" key="3">
    <source>
        <dbReference type="Google" id="ProtNLM"/>
    </source>
</evidence>
<proteinExistence type="predicted"/>
<reference evidence="1 2" key="1">
    <citation type="submission" date="2020-06" db="EMBL/GenBank/DDBJ databases">
        <title>Taxonomy, biology and ecology of Rhodococcus bacteria occurring in California pistachio and other woody hosts as revealed by genome sequence analyses.</title>
        <authorList>
            <person name="Gai Y."/>
            <person name="Riely B."/>
        </authorList>
    </citation>
    <scope>NUCLEOTIDE SEQUENCE [LARGE SCALE GENOMIC DNA]</scope>
    <source>
        <strain evidence="1 2">BP-281</strain>
    </source>
</reference>
<keyword evidence="2" id="KW-1185">Reference proteome</keyword>
<name>A0ABS7P390_9NOCA</name>